<keyword evidence="2" id="KW-0378">Hydrolase</keyword>
<dbReference type="GO" id="GO:0016787">
    <property type="term" value="F:hydrolase activity"/>
    <property type="evidence" value="ECO:0007669"/>
    <property type="project" value="UniProtKB-KW"/>
</dbReference>
<dbReference type="Pfam" id="PF12680">
    <property type="entry name" value="SnoaL_2"/>
    <property type="match status" value="1"/>
</dbReference>
<dbReference type="SUPFAM" id="SSF54427">
    <property type="entry name" value="NTF2-like"/>
    <property type="match status" value="1"/>
</dbReference>
<organism evidence="2 3">
    <name type="scientific">Mycobacterium alsense</name>
    <dbReference type="NCBI Taxonomy" id="324058"/>
    <lineage>
        <taxon>Bacteria</taxon>
        <taxon>Bacillati</taxon>
        <taxon>Actinomycetota</taxon>
        <taxon>Actinomycetes</taxon>
        <taxon>Mycobacteriales</taxon>
        <taxon>Mycobacteriaceae</taxon>
        <taxon>Mycobacterium</taxon>
    </lineage>
</organism>
<dbReference type="CDD" id="cd00531">
    <property type="entry name" value="NTF2_like"/>
    <property type="match status" value="1"/>
</dbReference>
<feature type="domain" description="SnoaL-like" evidence="1">
    <location>
        <begin position="9"/>
        <end position="110"/>
    </location>
</feature>
<protein>
    <submittedName>
        <fullName evidence="2">Limonene-1,2-epoxide hydrolase</fullName>
    </submittedName>
</protein>
<evidence type="ECO:0000313" key="2">
    <source>
        <dbReference type="EMBL" id="OBG29048.1"/>
    </source>
</evidence>
<evidence type="ECO:0000313" key="3">
    <source>
        <dbReference type="Proteomes" id="UP000092086"/>
    </source>
</evidence>
<dbReference type="InterPro" id="IPR032710">
    <property type="entry name" value="NTF2-like_dom_sf"/>
</dbReference>
<reference evidence="2 3" key="1">
    <citation type="submission" date="2016-06" db="EMBL/GenBank/DDBJ databases">
        <authorList>
            <person name="Sutton G."/>
            <person name="Brinkac L."/>
            <person name="Sanka R."/>
            <person name="Adams M."/>
            <person name="Lau E."/>
            <person name="Sam S."/>
            <person name="Sreng N."/>
            <person name="Him V."/>
            <person name="Kerleguer A."/>
            <person name="Cheng S."/>
        </authorList>
    </citation>
    <scope>NUCLEOTIDE SEQUENCE [LARGE SCALE GENOMIC DNA]</scope>
    <source>
        <strain evidence="2 3">E2978</strain>
    </source>
</reference>
<gene>
    <name evidence="2" type="ORF">A5672_03650</name>
</gene>
<sequence>MTRSADELVTEFCKRWATPDPDEIAGYFTEDAVYHNIPMEPVQGRAAIREFIAGFVAAFDGIDFNVHRQVSDGALVMNERTDVMRRKGGGTIPLPVMGVFEVRDDRIVAWRDYFDMATITSAFS</sequence>
<name>A0ABD6NUA2_9MYCO</name>
<dbReference type="Proteomes" id="UP000092086">
    <property type="component" value="Unassembled WGS sequence"/>
</dbReference>
<accession>A0ABD6NUA2</accession>
<dbReference type="Gene3D" id="3.10.450.50">
    <property type="match status" value="1"/>
</dbReference>
<evidence type="ECO:0000259" key="1">
    <source>
        <dbReference type="Pfam" id="PF12680"/>
    </source>
</evidence>
<dbReference type="EMBL" id="LZIT01000316">
    <property type="protein sequence ID" value="OBG29048.1"/>
    <property type="molecule type" value="Genomic_DNA"/>
</dbReference>
<proteinExistence type="predicted"/>
<dbReference type="RefSeq" id="WP_067327379.1">
    <property type="nucleotide sequence ID" value="NZ_LZIT01000316.1"/>
</dbReference>
<comment type="caution">
    <text evidence="2">The sequence shown here is derived from an EMBL/GenBank/DDBJ whole genome shotgun (WGS) entry which is preliminary data.</text>
</comment>
<dbReference type="InterPro" id="IPR037401">
    <property type="entry name" value="SnoaL-like"/>
</dbReference>
<dbReference type="AlphaFoldDB" id="A0ABD6NUA2"/>